<keyword evidence="2" id="KW-1185">Reference proteome</keyword>
<evidence type="ECO:0000313" key="1">
    <source>
        <dbReference type="EMBL" id="KAJ1092516.1"/>
    </source>
</evidence>
<dbReference type="Proteomes" id="UP001066276">
    <property type="component" value="Chromosome 11"/>
</dbReference>
<comment type="caution">
    <text evidence="1">The sequence shown here is derived from an EMBL/GenBank/DDBJ whole genome shotgun (WGS) entry which is preliminary data.</text>
</comment>
<evidence type="ECO:0000313" key="2">
    <source>
        <dbReference type="Proteomes" id="UP001066276"/>
    </source>
</evidence>
<dbReference type="EMBL" id="JANPWB010000015">
    <property type="protein sequence ID" value="KAJ1092516.1"/>
    <property type="molecule type" value="Genomic_DNA"/>
</dbReference>
<organism evidence="1 2">
    <name type="scientific">Pleurodeles waltl</name>
    <name type="common">Iberian ribbed newt</name>
    <dbReference type="NCBI Taxonomy" id="8319"/>
    <lineage>
        <taxon>Eukaryota</taxon>
        <taxon>Metazoa</taxon>
        <taxon>Chordata</taxon>
        <taxon>Craniata</taxon>
        <taxon>Vertebrata</taxon>
        <taxon>Euteleostomi</taxon>
        <taxon>Amphibia</taxon>
        <taxon>Batrachia</taxon>
        <taxon>Caudata</taxon>
        <taxon>Salamandroidea</taxon>
        <taxon>Salamandridae</taxon>
        <taxon>Pleurodelinae</taxon>
        <taxon>Pleurodeles</taxon>
    </lineage>
</organism>
<dbReference type="AlphaFoldDB" id="A0AAV7LLZ4"/>
<reference evidence="1" key="1">
    <citation type="journal article" date="2022" name="bioRxiv">
        <title>Sequencing and chromosome-scale assembly of the giantPleurodeles waltlgenome.</title>
        <authorList>
            <person name="Brown T."/>
            <person name="Elewa A."/>
            <person name="Iarovenko S."/>
            <person name="Subramanian E."/>
            <person name="Araus A.J."/>
            <person name="Petzold A."/>
            <person name="Susuki M."/>
            <person name="Suzuki K.-i.T."/>
            <person name="Hayashi T."/>
            <person name="Toyoda A."/>
            <person name="Oliveira C."/>
            <person name="Osipova E."/>
            <person name="Leigh N.D."/>
            <person name="Simon A."/>
            <person name="Yun M.H."/>
        </authorList>
    </citation>
    <scope>NUCLEOTIDE SEQUENCE</scope>
    <source>
        <strain evidence="1">20211129_DDA</strain>
        <tissue evidence="1">Liver</tissue>
    </source>
</reference>
<accession>A0AAV7LLZ4</accession>
<proteinExistence type="predicted"/>
<gene>
    <name evidence="1" type="ORF">NDU88_005626</name>
</gene>
<name>A0AAV7LLZ4_PLEWA</name>
<protein>
    <submittedName>
        <fullName evidence="1">Uncharacterized protein</fullName>
    </submittedName>
</protein>
<sequence>MKGDLKASLAPGTLGLQLAGLKQWRTVAVHRRLLPDSQRRPLENGSLPMSDLEGLNWGHRCLQRVEHEPETTSRRKSGASEVQRGVSLWNLSFLGLPLKAYDPPQ</sequence>